<dbReference type="InterPro" id="IPR002866">
    <property type="entry name" value="Maturase_MatK"/>
</dbReference>
<evidence type="ECO:0000256" key="7">
    <source>
        <dbReference type="RuleBase" id="RU004226"/>
    </source>
</evidence>
<feature type="domain" description="Domain X" evidence="8">
    <location>
        <begin position="361"/>
        <end position="456"/>
    </location>
</feature>
<dbReference type="InterPro" id="IPR024942">
    <property type="entry name" value="Maturase_MatK_N"/>
</dbReference>
<dbReference type="Pfam" id="PF01348">
    <property type="entry name" value="Intron_maturas2"/>
    <property type="match status" value="1"/>
</dbReference>
<keyword evidence="2 7" id="KW-0934">Plastid</keyword>
<dbReference type="PANTHER" id="PTHR34811">
    <property type="entry name" value="MATURASE K"/>
    <property type="match status" value="1"/>
</dbReference>
<evidence type="ECO:0000256" key="4">
    <source>
        <dbReference type="ARBA" id="ARBA00022694"/>
    </source>
</evidence>
<dbReference type="Pfam" id="PF01824">
    <property type="entry name" value="MatK_N"/>
    <property type="match status" value="1"/>
</dbReference>
<comment type="similarity">
    <text evidence="1 6">Belongs to the intron maturase 2 family. MatK subfamily.</text>
</comment>
<dbReference type="RefSeq" id="YP_009548557.1">
    <property type="nucleotide sequence ID" value="NC_040209.1"/>
</dbReference>
<dbReference type="GO" id="GO:0008033">
    <property type="term" value="P:tRNA processing"/>
    <property type="evidence" value="ECO:0007669"/>
    <property type="project" value="UniProtKB-KW"/>
</dbReference>
<dbReference type="GeneID" id="38746180"/>
<geneLocation type="chloroplast" evidence="10"/>
<dbReference type="PANTHER" id="PTHR34811:SF1">
    <property type="entry name" value="MATURASE K"/>
    <property type="match status" value="1"/>
</dbReference>
<feature type="domain" description="Maturase MatK N-terminal" evidence="9">
    <location>
        <begin position="22"/>
        <end position="330"/>
    </location>
</feature>
<dbReference type="HAMAP" id="MF_01390">
    <property type="entry name" value="MatK"/>
    <property type="match status" value="1"/>
</dbReference>
<comment type="subcellular location">
    <subcellularLocation>
        <location evidence="6">Plastid</location>
        <location evidence="6">Chloroplast</location>
    </subcellularLocation>
</comment>
<protein>
    <recommendedName>
        <fullName evidence="6">Maturase K</fullName>
    </recommendedName>
    <alternativeName>
        <fullName evidence="6">Intron maturase</fullName>
    </alternativeName>
</protein>
<dbReference type="GO" id="GO:0006397">
    <property type="term" value="P:mRNA processing"/>
    <property type="evidence" value="ECO:0007669"/>
    <property type="project" value="UniProtKB-KW"/>
</dbReference>
<evidence type="ECO:0000256" key="3">
    <source>
        <dbReference type="ARBA" id="ARBA00022664"/>
    </source>
</evidence>
<evidence type="ECO:0000256" key="1">
    <source>
        <dbReference type="ARBA" id="ARBA00006621"/>
    </source>
</evidence>
<dbReference type="EMBL" id="MH173079">
    <property type="protein sequence ID" value="AYW15532.1"/>
    <property type="molecule type" value="Genomic_DNA"/>
</dbReference>
<keyword evidence="3 6" id="KW-0507">mRNA processing</keyword>
<sequence length="498" mass="57704">MKATYRSFAKSGALQKNRELNTNKDCFLHPLLLPFEENFYLMDGKRRSHGTDVESVSGRWSAVAVKRLIGSMRDHNYLEIADSGFVQNQTDGLDADLYLHPLMKMICLILGISLFSRIGGETSSRSKMSQSIHSIFLFLEDRFPKSNYVLEVDLPPNLHLETSIRLFRRQIRDVSFPHLLRMVFYIVQISRGETIHSRRGVQKGSVDTSVRNFYIFQIDSLFLIPWKQVCKMRVNYFLPIDSPNMIRKERHVSPYECELDEIGVDSYLIRSSCVHYGRWRNKFIIASGGTRYFVKKWLHYLRTLLKYHFHYRTEFNELCFKLLSTSCVSFPGYTLVARPVPKNVRIETATGLYISLSGVKKFHPKIPNSIITKTSAKQKFCDINGRPAGKLAWVASTDDEILDGYVQLWQVFSSYYGASMNRQKLRRLRYILQISCDSTLAGKHRGTIRLLQRRLNLEIPNQFLASSKSEPSNSRRVWRSTSIRSVLVEFAKLEMGLQ</sequence>
<reference evidence="10" key="1">
    <citation type="journal article" date="2018" name="Genome Biol. Evol.">
        <title>Mobile Elements Shape Plastome Evolution in Ferns.</title>
        <authorList>
            <person name="Robison T.A."/>
            <person name="Grusz A.L."/>
            <person name="Wolf P.G."/>
            <person name="Mower J.P."/>
            <person name="Fauskee B.D."/>
            <person name="Sosa K."/>
            <person name="Schuettpelz E.L."/>
        </authorList>
    </citation>
    <scope>NUCLEOTIDE SEQUENCE</scope>
</reference>
<evidence type="ECO:0000259" key="9">
    <source>
        <dbReference type="Pfam" id="PF01824"/>
    </source>
</evidence>
<evidence type="ECO:0000256" key="6">
    <source>
        <dbReference type="HAMAP-Rule" id="MF_01390"/>
    </source>
</evidence>
<gene>
    <name evidence="6 10" type="primary">matK</name>
</gene>
<evidence type="ECO:0000259" key="8">
    <source>
        <dbReference type="Pfam" id="PF01348"/>
    </source>
</evidence>
<evidence type="ECO:0000256" key="5">
    <source>
        <dbReference type="ARBA" id="ARBA00022884"/>
    </source>
</evidence>
<proteinExistence type="inferred from homology"/>
<keyword evidence="4 6" id="KW-0819">tRNA processing</keyword>
<accession>A0A3G5CRP3</accession>
<organism evidence="10">
    <name type="scientific">Adiantum aleuticum</name>
    <dbReference type="NCBI Taxonomy" id="412743"/>
    <lineage>
        <taxon>Eukaryota</taxon>
        <taxon>Viridiplantae</taxon>
        <taxon>Streptophyta</taxon>
        <taxon>Embryophyta</taxon>
        <taxon>Tracheophyta</taxon>
        <taxon>Polypodiopsida</taxon>
        <taxon>Polypodiidae</taxon>
        <taxon>Polypodiales</taxon>
        <taxon>Pteridineae</taxon>
        <taxon>Pteridaceae</taxon>
        <taxon>Vittarioideae</taxon>
        <taxon>Adiantum</taxon>
    </lineage>
</organism>
<dbReference type="GO" id="GO:0003723">
    <property type="term" value="F:RNA binding"/>
    <property type="evidence" value="ECO:0007669"/>
    <property type="project" value="UniProtKB-KW"/>
</dbReference>
<dbReference type="AlphaFoldDB" id="A0A3G5CRP3"/>
<comment type="function">
    <text evidence="6 7">Usually encoded in the trnK tRNA gene intron. Probably assists in splicing its own and other chloroplast group II introns.</text>
</comment>
<keyword evidence="5 6" id="KW-0694">RNA-binding</keyword>
<name>A0A3G5CRP3_9MONI</name>
<dbReference type="GO" id="GO:0008380">
    <property type="term" value="P:RNA splicing"/>
    <property type="evidence" value="ECO:0007669"/>
    <property type="project" value="UniProtKB-UniRule"/>
</dbReference>
<evidence type="ECO:0000313" key="10">
    <source>
        <dbReference type="EMBL" id="AYW15532.1"/>
    </source>
</evidence>
<dbReference type="InterPro" id="IPR024937">
    <property type="entry name" value="Domain_X"/>
</dbReference>
<dbReference type="GO" id="GO:0009507">
    <property type="term" value="C:chloroplast"/>
    <property type="evidence" value="ECO:0007669"/>
    <property type="project" value="UniProtKB-SubCell"/>
</dbReference>
<evidence type="ECO:0000256" key="2">
    <source>
        <dbReference type="ARBA" id="ARBA00022640"/>
    </source>
</evidence>
<keyword evidence="7 10" id="KW-0150">Chloroplast</keyword>